<keyword evidence="2" id="KW-0812">Transmembrane</keyword>
<dbReference type="EMBL" id="JALNTZ010000007">
    <property type="protein sequence ID" value="KAJ3646262.1"/>
    <property type="molecule type" value="Genomic_DNA"/>
</dbReference>
<keyword evidence="4" id="KW-1185">Reference proteome</keyword>
<evidence type="ECO:0000256" key="1">
    <source>
        <dbReference type="SAM" id="MobiDB-lite"/>
    </source>
</evidence>
<feature type="transmembrane region" description="Helical" evidence="2">
    <location>
        <begin position="101"/>
        <end position="120"/>
    </location>
</feature>
<proteinExistence type="predicted"/>
<feature type="region of interest" description="Disordered" evidence="1">
    <location>
        <begin position="1"/>
        <end position="30"/>
    </location>
</feature>
<dbReference type="AlphaFoldDB" id="A0AA38I005"/>
<gene>
    <name evidence="3" type="ORF">Zmor_023856</name>
</gene>
<organism evidence="3 4">
    <name type="scientific">Zophobas morio</name>
    <dbReference type="NCBI Taxonomy" id="2755281"/>
    <lineage>
        <taxon>Eukaryota</taxon>
        <taxon>Metazoa</taxon>
        <taxon>Ecdysozoa</taxon>
        <taxon>Arthropoda</taxon>
        <taxon>Hexapoda</taxon>
        <taxon>Insecta</taxon>
        <taxon>Pterygota</taxon>
        <taxon>Neoptera</taxon>
        <taxon>Endopterygota</taxon>
        <taxon>Coleoptera</taxon>
        <taxon>Polyphaga</taxon>
        <taxon>Cucujiformia</taxon>
        <taxon>Tenebrionidae</taxon>
        <taxon>Zophobas</taxon>
    </lineage>
</organism>
<feature type="compositionally biased region" description="Basic residues" evidence="1">
    <location>
        <begin position="12"/>
        <end position="24"/>
    </location>
</feature>
<feature type="region of interest" description="Disordered" evidence="1">
    <location>
        <begin position="162"/>
        <end position="185"/>
    </location>
</feature>
<feature type="transmembrane region" description="Helical" evidence="2">
    <location>
        <begin position="66"/>
        <end position="89"/>
    </location>
</feature>
<keyword evidence="2" id="KW-0472">Membrane</keyword>
<keyword evidence="2" id="KW-1133">Transmembrane helix</keyword>
<evidence type="ECO:0000313" key="3">
    <source>
        <dbReference type="EMBL" id="KAJ3646262.1"/>
    </source>
</evidence>
<feature type="compositionally biased region" description="Basic and acidic residues" evidence="1">
    <location>
        <begin position="176"/>
        <end position="185"/>
    </location>
</feature>
<evidence type="ECO:0008006" key="5">
    <source>
        <dbReference type="Google" id="ProtNLM"/>
    </source>
</evidence>
<accession>A0AA38I005</accession>
<dbReference type="Proteomes" id="UP001168821">
    <property type="component" value="Unassembled WGS sequence"/>
</dbReference>
<evidence type="ECO:0000256" key="2">
    <source>
        <dbReference type="SAM" id="Phobius"/>
    </source>
</evidence>
<comment type="caution">
    <text evidence="3">The sequence shown here is derived from an EMBL/GenBank/DDBJ whole genome shotgun (WGS) entry which is preliminary data.</text>
</comment>
<protein>
    <recommendedName>
        <fullName evidence="5">Transmembrane protein</fullName>
    </recommendedName>
</protein>
<name>A0AA38I005_9CUCU</name>
<sequence length="185" mass="19699">MIGAMPAVAVRHERRKGQEKRSKRPSQLYIGGHWFPPTSPSPTPSPNGPHDDGIDRLPELYICGKVSALQLVVGSILLGAIVLIVGLVQLVPNAADADHRYIFIGAGGILLILGFIMAGVRCFCIHCHRGSAVVIEDAAPTLDAVNSIDVLVQRRDTHVNSPSELDALIGPSNQGADKDNITSDT</sequence>
<reference evidence="3" key="1">
    <citation type="journal article" date="2023" name="G3 (Bethesda)">
        <title>Whole genome assemblies of Zophobas morio and Tenebrio molitor.</title>
        <authorList>
            <person name="Kaur S."/>
            <person name="Stinson S.A."/>
            <person name="diCenzo G.C."/>
        </authorList>
    </citation>
    <scope>NUCLEOTIDE SEQUENCE</scope>
    <source>
        <strain evidence="3">QUZm001</strain>
    </source>
</reference>
<evidence type="ECO:0000313" key="4">
    <source>
        <dbReference type="Proteomes" id="UP001168821"/>
    </source>
</evidence>